<comment type="caution">
    <text evidence="1">The sequence shown here is derived from an EMBL/GenBank/DDBJ whole genome shotgun (WGS) entry which is preliminary data.</text>
</comment>
<keyword evidence="2" id="KW-1185">Reference proteome</keyword>
<accession>A0AAD6Z4C2</accession>
<protein>
    <submittedName>
        <fullName evidence="1">Uncharacterized protein</fullName>
    </submittedName>
</protein>
<proteinExistence type="predicted"/>
<dbReference type="AlphaFoldDB" id="A0AAD6Z4C2"/>
<name>A0AAD6Z4C2_9AGAR</name>
<dbReference type="EMBL" id="JARIHO010000092">
    <property type="protein sequence ID" value="KAJ7306698.1"/>
    <property type="molecule type" value="Genomic_DNA"/>
</dbReference>
<dbReference type="Proteomes" id="UP001218218">
    <property type="component" value="Unassembled WGS sequence"/>
</dbReference>
<evidence type="ECO:0000313" key="2">
    <source>
        <dbReference type="Proteomes" id="UP001218218"/>
    </source>
</evidence>
<organism evidence="1 2">
    <name type="scientific">Mycena albidolilacea</name>
    <dbReference type="NCBI Taxonomy" id="1033008"/>
    <lineage>
        <taxon>Eukaryota</taxon>
        <taxon>Fungi</taxon>
        <taxon>Dikarya</taxon>
        <taxon>Basidiomycota</taxon>
        <taxon>Agaricomycotina</taxon>
        <taxon>Agaricomycetes</taxon>
        <taxon>Agaricomycetidae</taxon>
        <taxon>Agaricales</taxon>
        <taxon>Marasmiineae</taxon>
        <taxon>Mycenaceae</taxon>
        <taxon>Mycena</taxon>
    </lineage>
</organism>
<gene>
    <name evidence="1" type="ORF">DFH08DRAFT_824652</name>
</gene>
<reference evidence="1" key="1">
    <citation type="submission" date="2023-03" db="EMBL/GenBank/DDBJ databases">
        <title>Massive genome expansion in bonnet fungi (Mycena s.s.) driven by repeated elements and novel gene families across ecological guilds.</title>
        <authorList>
            <consortium name="Lawrence Berkeley National Laboratory"/>
            <person name="Harder C.B."/>
            <person name="Miyauchi S."/>
            <person name="Viragh M."/>
            <person name="Kuo A."/>
            <person name="Thoen E."/>
            <person name="Andreopoulos B."/>
            <person name="Lu D."/>
            <person name="Skrede I."/>
            <person name="Drula E."/>
            <person name="Henrissat B."/>
            <person name="Morin E."/>
            <person name="Kohler A."/>
            <person name="Barry K."/>
            <person name="LaButti K."/>
            <person name="Morin E."/>
            <person name="Salamov A."/>
            <person name="Lipzen A."/>
            <person name="Mereny Z."/>
            <person name="Hegedus B."/>
            <person name="Baldrian P."/>
            <person name="Stursova M."/>
            <person name="Weitz H."/>
            <person name="Taylor A."/>
            <person name="Grigoriev I.V."/>
            <person name="Nagy L.G."/>
            <person name="Martin F."/>
            <person name="Kauserud H."/>
        </authorList>
    </citation>
    <scope>NUCLEOTIDE SEQUENCE</scope>
    <source>
        <strain evidence="1">CBHHK002</strain>
    </source>
</reference>
<sequence length="345" mass="39252">MPQQSCLELPATICVLRTPTGMLSAHIHTIESGYKRLARRIRSTWEARALRQVVVSILDTDLRREQFFLLLAVGCSGLHPPQVREGYISRRAAAFGGENQIHLNFRGVGDWRLVPWGLSEMNMKAERDRMLSGRGMFWGPWGWTQGYPWVLALSSEPVPGPANLLDAVLRPKQYAVPAQEQHWVYSWDRIRKQSVSYGHLRRAIVALHISHSRPEQTVFFLEDAGASAFNTCHAKISYSAAPDSSSYQYKQNVSWPTRGRFLKISQVETSVYLALDKQPEGLAVNEMALGKSLSEWIHIWTTTRAKWVGVGLWKWEGGRSKWARRACTCSKWAKRTFEMARRAGV</sequence>
<evidence type="ECO:0000313" key="1">
    <source>
        <dbReference type="EMBL" id="KAJ7306698.1"/>
    </source>
</evidence>